<organism evidence="1 2">
    <name type="scientific">Nocardia wallacei</name>
    <dbReference type="NCBI Taxonomy" id="480035"/>
    <lineage>
        <taxon>Bacteria</taxon>
        <taxon>Bacillati</taxon>
        <taxon>Actinomycetota</taxon>
        <taxon>Actinomycetes</taxon>
        <taxon>Mycobacteriales</taxon>
        <taxon>Nocardiaceae</taxon>
        <taxon>Nocardia</taxon>
    </lineage>
</organism>
<dbReference type="GeneID" id="80351145"/>
<dbReference type="KEGG" id="nwl:NWFMUON74_67630"/>
<name>A0A7G1KVM1_9NOCA</name>
<protein>
    <submittedName>
        <fullName evidence="1">Uncharacterized protein</fullName>
    </submittedName>
</protein>
<reference evidence="1 2" key="1">
    <citation type="submission" date="2020-08" db="EMBL/GenBank/DDBJ databases">
        <title>Genome Sequencing of Nocardia wallacei strain FMUON74 and assembly.</title>
        <authorList>
            <person name="Toyokawa M."/>
            <person name="Uesaka K."/>
        </authorList>
    </citation>
    <scope>NUCLEOTIDE SEQUENCE [LARGE SCALE GENOMIC DNA]</scope>
    <source>
        <strain evidence="1 2">FMUON74</strain>
    </source>
</reference>
<dbReference type="RefSeq" id="WP_187685649.1">
    <property type="nucleotide sequence ID" value="NZ_AP023396.1"/>
</dbReference>
<sequence>MNNPGIDFGQAEIEAFNNAAATGSVHYDENAVRQAAQLYQNAIDTLVETRTKLSSIQDNSGFGGFRTGQELQQGFSNKARNGVAVINQLIDGAMRLQEAYLRAGGLIDEADRVNSDRLKIASKSAGMGSGLA</sequence>
<dbReference type="AlphaFoldDB" id="A0A7G1KVM1"/>
<accession>A0A7G1KVM1</accession>
<evidence type="ECO:0000313" key="2">
    <source>
        <dbReference type="Proteomes" id="UP000516173"/>
    </source>
</evidence>
<dbReference type="EMBL" id="AP023396">
    <property type="protein sequence ID" value="BCK58991.1"/>
    <property type="molecule type" value="Genomic_DNA"/>
</dbReference>
<proteinExistence type="predicted"/>
<keyword evidence="2" id="KW-1185">Reference proteome</keyword>
<evidence type="ECO:0000313" key="1">
    <source>
        <dbReference type="EMBL" id="BCK58991.1"/>
    </source>
</evidence>
<gene>
    <name evidence="1" type="ORF">NWFMUON74_67630</name>
</gene>
<dbReference type="Proteomes" id="UP000516173">
    <property type="component" value="Chromosome"/>
</dbReference>